<comment type="subcellular location">
    <subcellularLocation>
        <location evidence="1">Membrane</location>
    </subcellularLocation>
</comment>
<reference evidence="7 8" key="1">
    <citation type="submission" date="2021-06" db="EMBL/GenBank/DDBJ databases">
        <title>A haploid diamondback moth (Plutella xylostella L.) genome assembly resolves 31 chromosomes and identifies a diamide resistance mutation.</title>
        <authorList>
            <person name="Ward C.M."/>
            <person name="Perry K.D."/>
            <person name="Baker G."/>
            <person name="Powis K."/>
            <person name="Heckel D.G."/>
            <person name="Baxter S.W."/>
        </authorList>
    </citation>
    <scope>NUCLEOTIDE SEQUENCE [LARGE SCALE GENOMIC DNA]</scope>
    <source>
        <strain evidence="7 8">LV</strain>
        <tissue evidence="7">Single pupa</tissue>
    </source>
</reference>
<dbReference type="Pfam" id="PF01490">
    <property type="entry name" value="Aa_trans"/>
    <property type="match status" value="1"/>
</dbReference>
<sequence length="174" mass="19299">MLRSGIVALAVFLGEAVPRFDVVMGLVGSTLTGPLMFIFPPLFFLKLSYMKNYLAENDPDFPFKPKLMLSSETDVYQNGDNELSLSKVPRTVNGAFKSYKTFGVYEDLDVDFRADRIKWYEVALSGTVMVMGISATVVATYVSWSDAIRYATFTPPCLVNVTAAARSFLEVTKS</sequence>
<evidence type="ECO:0000256" key="4">
    <source>
        <dbReference type="ARBA" id="ARBA00023136"/>
    </source>
</evidence>
<evidence type="ECO:0000256" key="5">
    <source>
        <dbReference type="SAM" id="Phobius"/>
    </source>
</evidence>
<evidence type="ECO:0000259" key="6">
    <source>
        <dbReference type="Pfam" id="PF01490"/>
    </source>
</evidence>
<keyword evidence="2 5" id="KW-0812">Transmembrane</keyword>
<feature type="domain" description="Amino acid transporter transmembrane" evidence="6">
    <location>
        <begin position="1"/>
        <end position="48"/>
    </location>
</feature>
<keyword evidence="4 5" id="KW-0472">Membrane</keyword>
<evidence type="ECO:0000256" key="2">
    <source>
        <dbReference type="ARBA" id="ARBA00022692"/>
    </source>
</evidence>
<accession>A0ABQ7Q6S9</accession>
<feature type="transmembrane region" description="Helical" evidence="5">
    <location>
        <begin position="26"/>
        <end position="45"/>
    </location>
</feature>
<evidence type="ECO:0000313" key="7">
    <source>
        <dbReference type="EMBL" id="KAG7300815.1"/>
    </source>
</evidence>
<evidence type="ECO:0000256" key="3">
    <source>
        <dbReference type="ARBA" id="ARBA00022989"/>
    </source>
</evidence>
<gene>
    <name evidence="7" type="ORF">JYU34_015150</name>
</gene>
<protein>
    <recommendedName>
        <fullName evidence="6">Amino acid transporter transmembrane domain-containing protein</fullName>
    </recommendedName>
</protein>
<dbReference type="Proteomes" id="UP000823941">
    <property type="component" value="Chromosome 20"/>
</dbReference>
<organism evidence="7 8">
    <name type="scientific">Plutella xylostella</name>
    <name type="common">Diamondback moth</name>
    <name type="synonym">Plutella maculipennis</name>
    <dbReference type="NCBI Taxonomy" id="51655"/>
    <lineage>
        <taxon>Eukaryota</taxon>
        <taxon>Metazoa</taxon>
        <taxon>Ecdysozoa</taxon>
        <taxon>Arthropoda</taxon>
        <taxon>Hexapoda</taxon>
        <taxon>Insecta</taxon>
        <taxon>Pterygota</taxon>
        <taxon>Neoptera</taxon>
        <taxon>Endopterygota</taxon>
        <taxon>Lepidoptera</taxon>
        <taxon>Glossata</taxon>
        <taxon>Ditrysia</taxon>
        <taxon>Yponomeutoidea</taxon>
        <taxon>Plutellidae</taxon>
        <taxon>Plutella</taxon>
    </lineage>
</organism>
<feature type="transmembrane region" description="Helical" evidence="5">
    <location>
        <begin position="122"/>
        <end position="144"/>
    </location>
</feature>
<name>A0ABQ7Q6S9_PLUXY</name>
<proteinExistence type="predicted"/>
<keyword evidence="8" id="KW-1185">Reference proteome</keyword>
<keyword evidence="3 5" id="KW-1133">Transmembrane helix</keyword>
<evidence type="ECO:0000313" key="8">
    <source>
        <dbReference type="Proteomes" id="UP000823941"/>
    </source>
</evidence>
<evidence type="ECO:0000256" key="1">
    <source>
        <dbReference type="ARBA" id="ARBA00004370"/>
    </source>
</evidence>
<dbReference type="EMBL" id="JAHIBW010000020">
    <property type="protein sequence ID" value="KAG7300815.1"/>
    <property type="molecule type" value="Genomic_DNA"/>
</dbReference>
<comment type="caution">
    <text evidence="7">The sequence shown here is derived from an EMBL/GenBank/DDBJ whole genome shotgun (WGS) entry which is preliminary data.</text>
</comment>
<dbReference type="InterPro" id="IPR013057">
    <property type="entry name" value="AA_transpt_TM"/>
</dbReference>